<feature type="transmembrane region" description="Helical" evidence="7">
    <location>
        <begin position="74"/>
        <end position="98"/>
    </location>
</feature>
<dbReference type="Gene3D" id="2.30.30.60">
    <property type="match status" value="1"/>
</dbReference>
<evidence type="ECO:0000259" key="8">
    <source>
        <dbReference type="Pfam" id="PF00924"/>
    </source>
</evidence>
<dbReference type="Gene3D" id="3.30.70.100">
    <property type="match status" value="1"/>
</dbReference>
<dbReference type="AlphaFoldDB" id="Q97CX0"/>
<dbReference type="Proteomes" id="UP000000814">
    <property type="component" value="Chromosome"/>
</dbReference>
<dbReference type="Pfam" id="PF00924">
    <property type="entry name" value="MS_channel_2nd"/>
    <property type="match status" value="1"/>
</dbReference>
<dbReference type="KEGG" id="cac:CA_C3726"/>
<dbReference type="STRING" id="272562.CA_C3726"/>
<keyword evidence="4 7" id="KW-0812">Transmembrane</keyword>
<dbReference type="SUPFAM" id="SSF82861">
    <property type="entry name" value="Mechanosensitive channel protein MscS (YggB), transmembrane region"/>
    <property type="match status" value="1"/>
</dbReference>
<comment type="similarity">
    <text evidence="2">Belongs to the MscS (TC 1.A.23) family.</text>
</comment>
<evidence type="ECO:0000313" key="11">
    <source>
        <dbReference type="Proteomes" id="UP000000814"/>
    </source>
</evidence>
<dbReference type="InterPro" id="IPR045276">
    <property type="entry name" value="YbiO_bact"/>
</dbReference>
<feature type="domain" description="Mechanosensitive ion channel MscS C-terminal" evidence="9">
    <location>
        <begin position="196"/>
        <end position="281"/>
    </location>
</feature>
<dbReference type="HOGENOM" id="CLU_037945_8_2_9"/>
<feature type="domain" description="Mechanosensitive ion channel MscS" evidence="8">
    <location>
        <begin position="126"/>
        <end position="191"/>
    </location>
</feature>
<dbReference type="RefSeq" id="WP_010966986.1">
    <property type="nucleotide sequence ID" value="NC_003030.1"/>
</dbReference>
<keyword evidence="3" id="KW-1003">Cell membrane</keyword>
<dbReference type="OrthoDB" id="9809206at2"/>
<evidence type="ECO:0000256" key="6">
    <source>
        <dbReference type="ARBA" id="ARBA00023136"/>
    </source>
</evidence>
<proteinExistence type="inferred from homology"/>
<dbReference type="InterPro" id="IPR011066">
    <property type="entry name" value="MscS_channel_C_sf"/>
</dbReference>
<evidence type="ECO:0000256" key="5">
    <source>
        <dbReference type="ARBA" id="ARBA00022989"/>
    </source>
</evidence>
<evidence type="ECO:0000256" key="3">
    <source>
        <dbReference type="ARBA" id="ARBA00022475"/>
    </source>
</evidence>
<dbReference type="Pfam" id="PF21082">
    <property type="entry name" value="MS_channel_3rd"/>
    <property type="match status" value="1"/>
</dbReference>
<gene>
    <name evidence="10" type="ordered locus">CA_C3726</name>
</gene>
<comment type="subcellular location">
    <subcellularLocation>
        <location evidence="1">Cell membrane</location>
        <topology evidence="1">Multi-pass membrane protein</topology>
    </subcellularLocation>
</comment>
<dbReference type="EMBL" id="AE001437">
    <property type="protein sequence ID" value="AAK81646.1"/>
    <property type="molecule type" value="Genomic_DNA"/>
</dbReference>
<evidence type="ECO:0000259" key="9">
    <source>
        <dbReference type="Pfam" id="PF21082"/>
    </source>
</evidence>
<dbReference type="Gene3D" id="1.10.287.1260">
    <property type="match status" value="1"/>
</dbReference>
<feature type="transmembrane region" description="Helical" evidence="7">
    <location>
        <begin position="31"/>
        <end position="53"/>
    </location>
</feature>
<evidence type="ECO:0000256" key="4">
    <source>
        <dbReference type="ARBA" id="ARBA00022692"/>
    </source>
</evidence>
<accession>Q97CX0</accession>
<dbReference type="FunFam" id="2.30.30.60:FF:000001">
    <property type="entry name" value="MscS Mechanosensitive ion channel"/>
    <property type="match status" value="1"/>
</dbReference>
<dbReference type="InterPro" id="IPR006685">
    <property type="entry name" value="MscS_channel_2nd"/>
</dbReference>
<dbReference type="InterPro" id="IPR023408">
    <property type="entry name" value="MscS_beta-dom_sf"/>
</dbReference>
<dbReference type="eggNOG" id="COG0668">
    <property type="taxonomic scope" value="Bacteria"/>
</dbReference>
<dbReference type="SUPFAM" id="SSF50182">
    <property type="entry name" value="Sm-like ribonucleoproteins"/>
    <property type="match status" value="1"/>
</dbReference>
<organism evidence="10 11">
    <name type="scientific">Clostridium acetobutylicum (strain ATCC 824 / DSM 792 / JCM 1419 / IAM 19013 / LMG 5710 / NBRC 13948 / NRRL B-527 / VKM B-1787 / 2291 / W)</name>
    <dbReference type="NCBI Taxonomy" id="272562"/>
    <lineage>
        <taxon>Bacteria</taxon>
        <taxon>Bacillati</taxon>
        <taxon>Bacillota</taxon>
        <taxon>Clostridia</taxon>
        <taxon>Eubacteriales</taxon>
        <taxon>Clostridiaceae</taxon>
        <taxon>Clostridium</taxon>
    </lineage>
</organism>
<sequence length="295" mass="33036">MNFLSKFIFDVETGTVQLQKMKFNVYNVFELVIRVLVVIVMMYIIVKLVNKFIDKTLKKQEDFRFSLDKKRSKTIGAILKSVVKYGVYFFGITVILTLIFGSKLFSAVSLTFASIGGVALGFGSQNLVKDVVNGFFILFEDQYSVGDYITIGKSSGIVESIELRVTKIRSFKGDLHIIPNGNISEVTNHSRGPISINVNVSIAYEENIDDATKVINIACDEFSKDNEDIVEKPKVVGITELGSSGVNIRVSGKVKPMKQWANENQLRKYVKEALDKAEIEIPYNKLQFIGGEKSE</sequence>
<feature type="transmembrane region" description="Helical" evidence="7">
    <location>
        <begin position="104"/>
        <end position="123"/>
    </location>
</feature>
<keyword evidence="6 7" id="KW-0472">Membrane</keyword>
<keyword evidence="5 7" id="KW-1133">Transmembrane helix</keyword>
<evidence type="ECO:0000256" key="2">
    <source>
        <dbReference type="ARBA" id="ARBA00008017"/>
    </source>
</evidence>
<dbReference type="InterPro" id="IPR011014">
    <property type="entry name" value="MscS_channel_TM-2"/>
</dbReference>
<keyword evidence="11" id="KW-1185">Reference proteome</keyword>
<dbReference type="InterPro" id="IPR010920">
    <property type="entry name" value="LSM_dom_sf"/>
</dbReference>
<dbReference type="PANTHER" id="PTHR30460:SF0">
    <property type="entry name" value="MODERATE CONDUCTANCE MECHANOSENSITIVE CHANNEL YBIO"/>
    <property type="match status" value="1"/>
</dbReference>
<reference evidence="10 11" key="1">
    <citation type="journal article" date="2001" name="J. Bacteriol.">
        <title>Genome sequence and comparative analysis of the solvent-producing bacterium Clostridium acetobutylicum.</title>
        <authorList>
            <person name="Nolling J."/>
            <person name="Breton G."/>
            <person name="Omelchenko M.V."/>
            <person name="Makarova K.S."/>
            <person name="Zeng Q."/>
            <person name="Gibson R."/>
            <person name="Lee H.M."/>
            <person name="Dubois J."/>
            <person name="Qiu D."/>
            <person name="Hitti J."/>
            <person name="Wolf Y.I."/>
            <person name="Tatusov R.L."/>
            <person name="Sabathe F."/>
            <person name="Doucette-Stamm L."/>
            <person name="Soucaille P."/>
            <person name="Daly M.J."/>
            <person name="Bennett G.N."/>
            <person name="Koonin E.V."/>
            <person name="Smith D.R."/>
        </authorList>
    </citation>
    <scope>NUCLEOTIDE SEQUENCE [LARGE SCALE GENOMIC DNA]</scope>
    <source>
        <strain evidence="11">ATCC 824 / DSM 792 / JCM 1419 / LMG 5710 / VKM B-1787</strain>
    </source>
</reference>
<dbReference type="GO" id="GO:0005886">
    <property type="term" value="C:plasma membrane"/>
    <property type="evidence" value="ECO:0007669"/>
    <property type="project" value="UniProtKB-SubCell"/>
</dbReference>
<dbReference type="InterPro" id="IPR049278">
    <property type="entry name" value="MS_channel_C"/>
</dbReference>
<evidence type="ECO:0000256" key="7">
    <source>
        <dbReference type="SAM" id="Phobius"/>
    </source>
</evidence>
<evidence type="ECO:0000313" key="10">
    <source>
        <dbReference type="EMBL" id="AAK81646.1"/>
    </source>
</evidence>
<dbReference type="PIR" id="C97357">
    <property type="entry name" value="C97357"/>
</dbReference>
<name>Q97CX0_CLOAB</name>
<evidence type="ECO:0000256" key="1">
    <source>
        <dbReference type="ARBA" id="ARBA00004651"/>
    </source>
</evidence>
<dbReference type="GO" id="GO:0008381">
    <property type="term" value="F:mechanosensitive monoatomic ion channel activity"/>
    <property type="evidence" value="ECO:0007669"/>
    <property type="project" value="InterPro"/>
</dbReference>
<dbReference type="PANTHER" id="PTHR30460">
    <property type="entry name" value="MODERATE CONDUCTANCE MECHANOSENSITIVE CHANNEL YBIO"/>
    <property type="match status" value="1"/>
</dbReference>
<dbReference type="PATRIC" id="fig|272562.8.peg.3915"/>
<dbReference type="SUPFAM" id="SSF82689">
    <property type="entry name" value="Mechanosensitive channel protein MscS (YggB), C-terminal domain"/>
    <property type="match status" value="1"/>
</dbReference>
<protein>
    <submittedName>
        <fullName evidence="10">Uncharacterized conserved membrane protein, YjeP/UPF0003 family</fullName>
    </submittedName>
</protein>